<dbReference type="InterPro" id="IPR036390">
    <property type="entry name" value="WH_DNA-bd_sf"/>
</dbReference>
<dbReference type="OrthoDB" id="2365234at2"/>
<dbReference type="SUPFAM" id="SSF46785">
    <property type="entry name" value="Winged helix' DNA-binding domain"/>
    <property type="match status" value="1"/>
</dbReference>
<evidence type="ECO:0000313" key="3">
    <source>
        <dbReference type="Proteomes" id="UP000052258"/>
    </source>
</evidence>
<dbReference type="InterPro" id="IPR018490">
    <property type="entry name" value="cNMP-bd_dom_sf"/>
</dbReference>
<reference evidence="2 3" key="1">
    <citation type="journal article" date="2015" name="Genome Biol. Evol.">
        <title>Comparative Genomics of Listeria Sensu Lato: Genus-Wide Differences in Evolutionary Dynamics and the Progressive Gain of Complex, Potentially Pathogenicity-Related Traits through Lateral Gene Transfer.</title>
        <authorList>
            <person name="Chiara M."/>
            <person name="Caruso M."/>
            <person name="D'Erchia A.M."/>
            <person name="Manzari C."/>
            <person name="Fraccalvieri R."/>
            <person name="Goffredo E."/>
            <person name="Latorre L."/>
            <person name="Miccolupo A."/>
            <person name="Padalino I."/>
            <person name="Santagada G."/>
            <person name="Chiocco D."/>
            <person name="Pesole G."/>
            <person name="Horner D.S."/>
            <person name="Parisi A."/>
        </authorList>
    </citation>
    <scope>NUCLEOTIDE SEQUENCE [LARGE SCALE GENOMIC DNA]</scope>
    <source>
        <strain evidence="2 3">1991</strain>
    </source>
</reference>
<dbReference type="Proteomes" id="UP000052258">
    <property type="component" value="Unassembled WGS sequence"/>
</dbReference>
<dbReference type="SUPFAM" id="SSF51206">
    <property type="entry name" value="cAMP-binding domain-like"/>
    <property type="match status" value="1"/>
</dbReference>
<sequence>MKFISESSQAEPMKELLNYLRQNASLSDSHIRKLDIKKNQILTSNQNSPEHTIFLIQEGIAFFEVYYQDKPHITSFYSDWTLFHAEPILKQAFTFEIKLPYRVRAATEMIVYEINRDFLIDHLYVQPKFFHFLAELGLASLSFSTFMTAINKLPANETLAIHLQILATYIGEKHGTAYHLPSAISQSVLASLCNCAQSSISGHLHFLVKEGILESSSKPFIIKDMDALASCYDSSITISSIH</sequence>
<keyword evidence="3" id="KW-1185">Reference proteome</keyword>
<dbReference type="InterPro" id="IPR014710">
    <property type="entry name" value="RmlC-like_jellyroll"/>
</dbReference>
<dbReference type="EMBL" id="AZHO01000030">
    <property type="protein sequence ID" value="KMT58343.1"/>
    <property type="molecule type" value="Genomic_DNA"/>
</dbReference>
<protein>
    <recommendedName>
        <fullName evidence="4">HTH crp-type domain-containing protein</fullName>
    </recommendedName>
</protein>
<keyword evidence="1" id="KW-0010">Activator</keyword>
<dbReference type="RefSeq" id="WP_007477329.1">
    <property type="nucleotide sequence ID" value="NZ_KQ130619.1"/>
</dbReference>
<evidence type="ECO:0008006" key="4">
    <source>
        <dbReference type="Google" id="ProtNLM"/>
    </source>
</evidence>
<dbReference type="AlphaFoldDB" id="A0A0J8GBZ4"/>
<organism evidence="2 3">
    <name type="scientific">Listeria fleischmannii 1991</name>
    <dbReference type="NCBI Taxonomy" id="1430899"/>
    <lineage>
        <taxon>Bacteria</taxon>
        <taxon>Bacillati</taxon>
        <taxon>Bacillota</taxon>
        <taxon>Bacilli</taxon>
        <taxon>Bacillales</taxon>
        <taxon>Listeriaceae</taxon>
        <taxon>Listeria</taxon>
    </lineage>
</organism>
<comment type="caution">
    <text evidence="2">The sequence shown here is derived from an EMBL/GenBank/DDBJ whole genome shotgun (WGS) entry which is preliminary data.</text>
</comment>
<dbReference type="InterPro" id="IPR036388">
    <property type="entry name" value="WH-like_DNA-bd_sf"/>
</dbReference>
<accession>A0A0J8GBZ4</accession>
<evidence type="ECO:0000313" key="2">
    <source>
        <dbReference type="EMBL" id="KMT58343.1"/>
    </source>
</evidence>
<dbReference type="Gene3D" id="2.60.120.10">
    <property type="entry name" value="Jelly Rolls"/>
    <property type="match status" value="1"/>
</dbReference>
<name>A0A0J8GBZ4_9LIST</name>
<dbReference type="PATRIC" id="fig|1430899.3.peg.2218"/>
<evidence type="ECO:0000256" key="1">
    <source>
        <dbReference type="ARBA" id="ARBA00023159"/>
    </source>
</evidence>
<dbReference type="Gene3D" id="1.10.10.10">
    <property type="entry name" value="Winged helix-like DNA-binding domain superfamily/Winged helix DNA-binding domain"/>
    <property type="match status" value="1"/>
</dbReference>
<proteinExistence type="predicted"/>
<gene>
    <name evidence="2" type="ORF">X560_2169</name>
</gene>